<name>A0A7J3X586_THEPE</name>
<dbReference type="AlphaFoldDB" id="A0A7J3X586"/>
<accession>A0A7J3X586</accession>
<comment type="caution">
    <text evidence="1">The sequence shown here is derived from an EMBL/GenBank/DDBJ whole genome shotgun (WGS) entry which is preliminary data.</text>
</comment>
<evidence type="ECO:0000313" key="1">
    <source>
        <dbReference type="EMBL" id="HHP04388.1"/>
    </source>
</evidence>
<reference evidence="1" key="1">
    <citation type="journal article" date="2020" name="mSystems">
        <title>Genome- and Community-Level Interaction Insights into Carbon Utilization and Element Cycling Functions of Hydrothermarchaeota in Hydrothermal Sediment.</title>
        <authorList>
            <person name="Zhou Z."/>
            <person name="Liu Y."/>
            <person name="Xu W."/>
            <person name="Pan J."/>
            <person name="Luo Z.H."/>
            <person name="Li M."/>
        </authorList>
    </citation>
    <scope>NUCLEOTIDE SEQUENCE [LARGE SCALE GENOMIC DNA]</scope>
    <source>
        <strain evidence="1">SpSt-1125</strain>
    </source>
</reference>
<sequence>MGYAEGEGLVALPVLRSPREGCFLRLTPGRVSRDLAARKVVEFLRRECGVRGVREEDVLRLLPEGGFYLERWRPL</sequence>
<organism evidence="1">
    <name type="scientific">Thermofilum pendens</name>
    <dbReference type="NCBI Taxonomy" id="2269"/>
    <lineage>
        <taxon>Archaea</taxon>
        <taxon>Thermoproteota</taxon>
        <taxon>Thermoprotei</taxon>
        <taxon>Thermofilales</taxon>
        <taxon>Thermofilaceae</taxon>
        <taxon>Thermofilum</taxon>
    </lineage>
</organism>
<dbReference type="EMBL" id="DRZM01000046">
    <property type="protein sequence ID" value="HHP04388.1"/>
    <property type="molecule type" value="Genomic_DNA"/>
</dbReference>
<protein>
    <submittedName>
        <fullName evidence="1">Uncharacterized protein</fullName>
    </submittedName>
</protein>
<proteinExistence type="predicted"/>
<gene>
    <name evidence="1" type="ORF">ENM88_01385</name>
</gene>